<dbReference type="InterPro" id="IPR035451">
    <property type="entry name" value="Ada-like_dom_sf"/>
</dbReference>
<dbReference type="AlphaFoldDB" id="A0A091BHE2"/>
<feature type="domain" description="HTH araC/xylS-type" evidence="13">
    <location>
        <begin position="106"/>
        <end position="177"/>
    </location>
</feature>
<dbReference type="InterPro" id="IPR008332">
    <property type="entry name" value="MethylG_MeTrfase_N"/>
</dbReference>
<feature type="binding site" evidence="11">
    <location>
        <position position="67"/>
    </location>
    <ligand>
        <name>DNA</name>
        <dbReference type="ChEBI" id="CHEBI:16991"/>
    </ligand>
</feature>
<comment type="catalytic activity">
    <reaction evidence="9">
        <text>a 6-O-methyl-2'-deoxyguanosine in DNA + L-cysteinyl-[protein] = S-methyl-L-cysteinyl-[protein] + a 2'-deoxyguanosine in DNA</text>
        <dbReference type="Rhea" id="RHEA:24000"/>
        <dbReference type="Rhea" id="RHEA-COMP:10131"/>
        <dbReference type="Rhea" id="RHEA-COMP:10132"/>
        <dbReference type="Rhea" id="RHEA-COMP:11367"/>
        <dbReference type="Rhea" id="RHEA-COMP:11368"/>
        <dbReference type="ChEBI" id="CHEBI:29950"/>
        <dbReference type="ChEBI" id="CHEBI:82612"/>
        <dbReference type="ChEBI" id="CHEBI:85445"/>
        <dbReference type="ChEBI" id="CHEBI:85448"/>
        <dbReference type="EC" id="2.1.1.63"/>
    </reaction>
</comment>
<feature type="binding site" evidence="12">
    <location>
        <position position="69"/>
    </location>
    <ligand>
        <name>Zn(2+)</name>
        <dbReference type="ChEBI" id="CHEBI:29105"/>
    </ligand>
</feature>
<keyword evidence="11" id="KW-0479">Metal-binding</keyword>
<dbReference type="InterPro" id="IPR036388">
    <property type="entry name" value="WH-like_DNA-bd_sf"/>
</dbReference>
<feature type="active site" description="Nucleophile; methyl group acceptor from methylphosphotriester" evidence="10">
    <location>
        <position position="38"/>
    </location>
</feature>
<dbReference type="Proteomes" id="UP000029392">
    <property type="component" value="Unassembled WGS sequence"/>
</dbReference>
<keyword evidence="5" id="KW-0808">Transferase</keyword>
<protein>
    <recommendedName>
        <fullName evidence="3">methylated-DNA--[protein]-cysteine S-methyltransferase</fullName>
        <ecNumber evidence="3">2.1.1.63</ecNumber>
    </recommendedName>
</protein>
<keyword evidence="6" id="KW-0227">DNA damage</keyword>
<dbReference type="Gene3D" id="1.10.10.10">
    <property type="entry name" value="Winged helix-like DNA-binding domain superfamily/Winged helix DNA-binding domain"/>
    <property type="match status" value="1"/>
</dbReference>
<evidence type="ECO:0000256" key="9">
    <source>
        <dbReference type="ARBA" id="ARBA00049348"/>
    </source>
</evidence>
<dbReference type="GO" id="GO:0006281">
    <property type="term" value="P:DNA repair"/>
    <property type="evidence" value="ECO:0007669"/>
    <property type="project" value="UniProtKB-KW"/>
</dbReference>
<dbReference type="STRING" id="1384054.N790_03385"/>
<dbReference type="GO" id="GO:0008270">
    <property type="term" value="F:zinc ion binding"/>
    <property type="evidence" value="ECO:0007669"/>
    <property type="project" value="InterPro"/>
</dbReference>
<dbReference type="SUPFAM" id="SSF57884">
    <property type="entry name" value="Ada DNA repair protein, N-terminal domain (N-Ada 10)"/>
    <property type="match status" value="1"/>
</dbReference>
<dbReference type="InterPro" id="IPR004026">
    <property type="entry name" value="Ada_DNA_repair_Zn-bd"/>
</dbReference>
<evidence type="ECO:0000256" key="7">
    <source>
        <dbReference type="ARBA" id="ARBA00023159"/>
    </source>
</evidence>
<keyword evidence="15" id="KW-1185">Reference proteome</keyword>
<dbReference type="InterPro" id="IPR018060">
    <property type="entry name" value="HTH_AraC"/>
</dbReference>
<evidence type="ECO:0000259" key="13">
    <source>
        <dbReference type="PROSITE" id="PS01124"/>
    </source>
</evidence>
<dbReference type="GO" id="GO:0003700">
    <property type="term" value="F:DNA-binding transcription factor activity"/>
    <property type="evidence" value="ECO:0007669"/>
    <property type="project" value="InterPro"/>
</dbReference>
<dbReference type="FunFam" id="1.10.10.10:FF:000214">
    <property type="entry name" value="Methylated-DNA--protein-cysteine methyltransferase"/>
    <property type="match status" value="1"/>
</dbReference>
<evidence type="ECO:0000313" key="14">
    <source>
        <dbReference type="EMBL" id="KFN52153.1"/>
    </source>
</evidence>
<dbReference type="GO" id="GO:0032259">
    <property type="term" value="P:methylation"/>
    <property type="evidence" value="ECO:0007669"/>
    <property type="project" value="UniProtKB-KW"/>
</dbReference>
<reference evidence="14 15" key="1">
    <citation type="submission" date="2013-09" db="EMBL/GenBank/DDBJ databases">
        <title>Genome sequencing of Arenimonas malthae.</title>
        <authorList>
            <person name="Chen F."/>
            <person name="Wang G."/>
        </authorList>
    </citation>
    <scope>NUCLEOTIDE SEQUENCE [LARGE SCALE GENOMIC DNA]</scope>
    <source>
        <strain evidence="14 15">CC-JY-1</strain>
    </source>
</reference>
<dbReference type="PANTHER" id="PTHR10815:SF5">
    <property type="entry name" value="METHYLATED-DNA--PROTEIN-CYSTEINE METHYLTRANSFERASE"/>
    <property type="match status" value="1"/>
</dbReference>
<dbReference type="Pfam" id="PF02870">
    <property type="entry name" value="Methyltransf_1N"/>
    <property type="match status" value="1"/>
</dbReference>
<dbReference type="Pfam" id="PF01035">
    <property type="entry name" value="DNA_binding_1"/>
    <property type="match status" value="1"/>
</dbReference>
<evidence type="ECO:0000256" key="3">
    <source>
        <dbReference type="ARBA" id="ARBA00011918"/>
    </source>
</evidence>
<dbReference type="NCBIfam" id="TIGR00589">
    <property type="entry name" value="ogt"/>
    <property type="match status" value="1"/>
</dbReference>
<dbReference type="PANTHER" id="PTHR10815">
    <property type="entry name" value="METHYLATED-DNA--PROTEIN-CYSTEINE METHYLTRANSFERASE"/>
    <property type="match status" value="1"/>
</dbReference>
<dbReference type="InterPro" id="IPR014048">
    <property type="entry name" value="MethylDNA_cys_MeTrfase_DNA-bd"/>
</dbReference>
<keyword evidence="11" id="KW-0862">Zinc</keyword>
<dbReference type="Pfam" id="PF02805">
    <property type="entry name" value="Ada_Zn_binding"/>
    <property type="match status" value="1"/>
</dbReference>
<dbReference type="InterPro" id="IPR036217">
    <property type="entry name" value="MethylDNA_cys_MeTrfase_DNAb"/>
</dbReference>
<evidence type="ECO:0000313" key="15">
    <source>
        <dbReference type="Proteomes" id="UP000029392"/>
    </source>
</evidence>
<dbReference type="GO" id="GO:0003908">
    <property type="term" value="F:methylated-DNA-[protein]-cysteine S-methyltransferase activity"/>
    <property type="evidence" value="ECO:0007669"/>
    <property type="project" value="UniProtKB-EC"/>
</dbReference>
<dbReference type="OrthoDB" id="9802228at2"/>
<organism evidence="14 15">
    <name type="scientific">Arenimonas malthae CC-JY-1</name>
    <dbReference type="NCBI Taxonomy" id="1384054"/>
    <lineage>
        <taxon>Bacteria</taxon>
        <taxon>Pseudomonadati</taxon>
        <taxon>Pseudomonadota</taxon>
        <taxon>Gammaproteobacteria</taxon>
        <taxon>Lysobacterales</taxon>
        <taxon>Lysobacteraceae</taxon>
        <taxon>Arenimonas</taxon>
    </lineage>
</organism>
<comment type="caution">
    <text evidence="14">The sequence shown here is derived from an EMBL/GenBank/DDBJ whole genome shotgun (WGS) entry which is preliminary data.</text>
</comment>
<dbReference type="Gene3D" id="3.40.10.10">
    <property type="entry name" value="DNA Methylphosphotriester Repair Domain"/>
    <property type="match status" value="1"/>
</dbReference>
<evidence type="ECO:0000256" key="2">
    <source>
        <dbReference type="ARBA" id="ARBA00008711"/>
    </source>
</evidence>
<evidence type="ECO:0000256" key="10">
    <source>
        <dbReference type="PIRSR" id="PIRSR000409-1"/>
    </source>
</evidence>
<feature type="binding site" evidence="11">
    <location>
        <position position="34"/>
    </location>
    <ligand>
        <name>DNA</name>
        <dbReference type="ChEBI" id="CHEBI:16991"/>
    </ligand>
</feature>
<keyword evidence="8" id="KW-0234">DNA repair</keyword>
<evidence type="ECO:0000256" key="1">
    <source>
        <dbReference type="ARBA" id="ARBA00001286"/>
    </source>
</evidence>
<dbReference type="SUPFAM" id="SSF53155">
    <property type="entry name" value="Methylated DNA-protein cysteine methyltransferase domain"/>
    <property type="match status" value="1"/>
</dbReference>
<comment type="cofactor">
    <cofactor evidence="11">
        <name>Zn(2+)</name>
        <dbReference type="ChEBI" id="CHEBI:29105"/>
    </cofactor>
    <text evidence="11">Binds 1 zinc ion per subunit.</text>
</comment>
<dbReference type="InterPro" id="IPR016221">
    <property type="entry name" value="Bifunct_regulatory_prot_Ada"/>
</dbReference>
<dbReference type="InterPro" id="IPR036631">
    <property type="entry name" value="MGMT_N_sf"/>
</dbReference>
<evidence type="ECO:0000256" key="11">
    <source>
        <dbReference type="PIRSR" id="PIRSR000409-2"/>
    </source>
</evidence>
<dbReference type="RefSeq" id="WP_043799718.1">
    <property type="nucleotide sequence ID" value="NZ_AVCH01000002.1"/>
</dbReference>
<evidence type="ECO:0000256" key="5">
    <source>
        <dbReference type="ARBA" id="ARBA00022679"/>
    </source>
</evidence>
<comment type="catalytic activity">
    <reaction evidence="1">
        <text>a 4-O-methyl-thymidine in DNA + L-cysteinyl-[protein] = a thymidine in DNA + S-methyl-L-cysteinyl-[protein]</text>
        <dbReference type="Rhea" id="RHEA:53428"/>
        <dbReference type="Rhea" id="RHEA-COMP:10131"/>
        <dbReference type="Rhea" id="RHEA-COMP:10132"/>
        <dbReference type="Rhea" id="RHEA-COMP:13555"/>
        <dbReference type="Rhea" id="RHEA-COMP:13556"/>
        <dbReference type="ChEBI" id="CHEBI:29950"/>
        <dbReference type="ChEBI" id="CHEBI:82612"/>
        <dbReference type="ChEBI" id="CHEBI:137386"/>
        <dbReference type="ChEBI" id="CHEBI:137387"/>
        <dbReference type="EC" id="2.1.1.63"/>
    </reaction>
</comment>
<evidence type="ECO:0000256" key="4">
    <source>
        <dbReference type="ARBA" id="ARBA00022603"/>
    </source>
</evidence>
<dbReference type="eggNOG" id="COG0350">
    <property type="taxonomic scope" value="Bacteria"/>
</dbReference>
<dbReference type="Gene3D" id="3.30.160.70">
    <property type="entry name" value="Methylated DNA-protein cysteine methyltransferase domain"/>
    <property type="match status" value="1"/>
</dbReference>
<dbReference type="Pfam" id="PF12833">
    <property type="entry name" value="HTH_18"/>
    <property type="match status" value="1"/>
</dbReference>
<dbReference type="PROSITE" id="PS00374">
    <property type="entry name" value="MGMT"/>
    <property type="match status" value="1"/>
</dbReference>
<evidence type="ECO:0000256" key="12">
    <source>
        <dbReference type="PIRSR" id="PIRSR000409-3"/>
    </source>
</evidence>
<dbReference type="PIRSF" id="PIRSF000409">
    <property type="entry name" value="Ada"/>
    <property type="match status" value="1"/>
</dbReference>
<sequence length="351" mass="38830">MKIEDAATVKRYYEALLARDPAHVGVFYAAVRTTSVFCLSICRARKPKPENVDFYDRLKDAMDAGFRPCKICRPTENAHDAPAGIRRLMDQLRAAPGERIRDSRLRELGMGPEAVRRWFQRHYGMSFQAFQRSLRINAALEALQAGRSATQAWASSGYESMSGFGYTMKKTVGAPPAGGGAAIVMHRFTTPLGPMFACATPVGLCLLEFVDRRMLETELRELQQRLKMPLIAGTNRHVQDAEAQVAEYFAGTRTRFELPLDLPGTPLQRLAWQALQDIPFGATSSYREQARRIGRESAVRAVASANGHNRVAIVVPCHRVIGADGSLTGYGGGLERKRWLLAHEAAVAAPR</sequence>
<dbReference type="Gene3D" id="1.10.10.60">
    <property type="entry name" value="Homeodomain-like"/>
    <property type="match status" value="1"/>
</dbReference>
<feature type="binding site" evidence="12">
    <location>
        <position position="42"/>
    </location>
    <ligand>
        <name>Zn(2+)</name>
        <dbReference type="ChEBI" id="CHEBI:29105"/>
    </ligand>
</feature>
<dbReference type="EC" id="2.1.1.63" evidence="3"/>
<comment type="similarity">
    <text evidence="2">Belongs to the MGMT family.</text>
</comment>
<feature type="binding site" evidence="11">
    <location>
        <position position="45"/>
    </location>
    <ligand>
        <name>DNA</name>
        <dbReference type="ChEBI" id="CHEBI:16991"/>
    </ligand>
</feature>
<dbReference type="SMART" id="SM00342">
    <property type="entry name" value="HTH_ARAC"/>
    <property type="match status" value="1"/>
</dbReference>
<dbReference type="eggNOG" id="COG2169">
    <property type="taxonomic scope" value="Bacteria"/>
</dbReference>
<evidence type="ECO:0000256" key="8">
    <source>
        <dbReference type="ARBA" id="ARBA00023204"/>
    </source>
</evidence>
<dbReference type="InterPro" id="IPR001497">
    <property type="entry name" value="MethylDNA_cys_MeTrfase_AS"/>
</dbReference>
<feature type="binding site" evidence="11">
    <location>
        <position position="43"/>
    </location>
    <ligand>
        <name>DNA</name>
        <dbReference type="ChEBI" id="CHEBI:16991"/>
    </ligand>
</feature>
<accession>A0A091BHE2</accession>
<evidence type="ECO:0000256" key="6">
    <source>
        <dbReference type="ARBA" id="ARBA00022763"/>
    </source>
</evidence>
<gene>
    <name evidence="14" type="ORF">N790_03385</name>
</gene>
<keyword evidence="4" id="KW-0489">Methyltransferase</keyword>
<dbReference type="CDD" id="cd06445">
    <property type="entry name" value="ATase"/>
    <property type="match status" value="1"/>
</dbReference>
<dbReference type="PATRIC" id="fig|1384054.3.peg.166"/>
<feature type="binding site" evidence="12">
    <location>
        <position position="72"/>
    </location>
    <ligand>
        <name>Zn(2+)</name>
        <dbReference type="ChEBI" id="CHEBI:29105"/>
    </ligand>
</feature>
<proteinExistence type="inferred from homology"/>
<dbReference type="SUPFAM" id="SSF46767">
    <property type="entry name" value="Methylated DNA-protein cysteine methyltransferase, C-terminal domain"/>
    <property type="match status" value="1"/>
</dbReference>
<dbReference type="GO" id="GO:0043565">
    <property type="term" value="F:sequence-specific DNA binding"/>
    <property type="evidence" value="ECO:0007669"/>
    <property type="project" value="InterPro"/>
</dbReference>
<feature type="active site" description="Nucleophile; methyl group acceptor from either O6-methylguanine or O4-methylthymine" evidence="10">
    <location>
        <position position="317"/>
    </location>
</feature>
<dbReference type="EMBL" id="AVCH01000002">
    <property type="protein sequence ID" value="KFN52153.1"/>
    <property type="molecule type" value="Genomic_DNA"/>
</dbReference>
<feature type="binding site" evidence="12">
    <location>
        <position position="38"/>
    </location>
    <ligand>
        <name>Zn(2+)</name>
        <dbReference type="ChEBI" id="CHEBI:29105"/>
    </ligand>
</feature>
<dbReference type="PROSITE" id="PS01124">
    <property type="entry name" value="HTH_ARAC_FAMILY_2"/>
    <property type="match status" value="1"/>
</dbReference>
<keyword evidence="7" id="KW-0010">Activator</keyword>
<name>A0A091BHE2_9GAMM</name>